<sequence>MIPRLLSFIDAFAPAEGNPPRDVGPFARWALQGAWPAIWTACFVTLLTGIAELVSARFTGWVVDAAAAQGPGGYWGPYAILIGFGLLFFLLIRPLIVLADAAVSSISLGPNLYPLVLSRVNRYTLGHSLSYFDNDFAGRISQKATQVARGLNDLVNEMTDVLVYAVAMFAGTFFLLAGIDPRLLLIFTGWFVVYALFLRLMIPKMRRLARERADANTLVTGQIVDTLSNIATVKLFAHDTREDEATRATLVRWRGKARDFGVVSALFRLGLMTLGGLLPLMAILSALYLYSIGAASSGDIAMTAMLTTRLAMLTNRLGRAAMSIFTNIGVVADGIGTLTPPHAITDRPGARDEARGGALRFEHLTFRYGGKQAALNDFDLTVKQGEKIALVGASGAGKSTVIGLLLRLYDVEEGRILLGGDDIRDLTQAGLRRAVSVVRQETSMFNRSALENIRYGRPDASDEEVFDAARRASAHDFIQDLRDRRGREGYDARLGERGVKLSGGQRQRIALARAILKDAPVLVLDEATSALDSEVEAEIQGALDVVMQGKTVIAIAHRLSTIAQMDRIIVMEQGRIVEQGTHDALLAKRGVYARYWSRQSGGFLGAQDAAE</sequence>
<feature type="transmembrane region" description="Helical" evidence="7">
    <location>
        <begin position="260"/>
        <end position="282"/>
    </location>
</feature>
<dbReference type="Gene3D" id="1.20.1560.10">
    <property type="entry name" value="ABC transporter type 1, transmembrane domain"/>
    <property type="match status" value="1"/>
</dbReference>
<feature type="transmembrane region" description="Helical" evidence="7">
    <location>
        <begin position="185"/>
        <end position="202"/>
    </location>
</feature>
<evidence type="ECO:0000256" key="5">
    <source>
        <dbReference type="ARBA" id="ARBA00022989"/>
    </source>
</evidence>
<dbReference type="InterPro" id="IPR027417">
    <property type="entry name" value="P-loop_NTPase"/>
</dbReference>
<feature type="transmembrane region" description="Helical" evidence="7">
    <location>
        <begin position="161"/>
        <end position="179"/>
    </location>
</feature>
<keyword evidence="4 10" id="KW-0067">ATP-binding</keyword>
<dbReference type="Gene3D" id="3.40.50.300">
    <property type="entry name" value="P-loop containing nucleotide triphosphate hydrolases"/>
    <property type="match status" value="1"/>
</dbReference>
<dbReference type="SUPFAM" id="SSF52540">
    <property type="entry name" value="P-loop containing nucleoside triphosphate hydrolases"/>
    <property type="match status" value="1"/>
</dbReference>
<keyword evidence="2 7" id="KW-0812">Transmembrane</keyword>
<keyword evidence="6 7" id="KW-0472">Membrane</keyword>
<organism evidence="10 11">
    <name type="scientific">Ponticoccus alexandrii</name>
    <dbReference type="NCBI Taxonomy" id="1943633"/>
    <lineage>
        <taxon>Bacteria</taxon>
        <taxon>Pseudomonadati</taxon>
        <taxon>Pseudomonadota</taxon>
        <taxon>Alphaproteobacteria</taxon>
        <taxon>Rhodobacterales</taxon>
        <taxon>Roseobacteraceae</taxon>
        <taxon>Ponticoccus</taxon>
    </lineage>
</organism>
<accession>A0ABX7FEW9</accession>
<evidence type="ECO:0000313" key="10">
    <source>
        <dbReference type="EMBL" id="QRF68258.1"/>
    </source>
</evidence>
<dbReference type="SUPFAM" id="SSF90123">
    <property type="entry name" value="ABC transporter transmembrane region"/>
    <property type="match status" value="1"/>
</dbReference>
<dbReference type="InterPro" id="IPR039421">
    <property type="entry name" value="Type_1_exporter"/>
</dbReference>
<evidence type="ECO:0000256" key="3">
    <source>
        <dbReference type="ARBA" id="ARBA00022741"/>
    </source>
</evidence>
<comment type="subcellular location">
    <subcellularLocation>
        <location evidence="1">Cell membrane</location>
        <topology evidence="1">Multi-pass membrane protein</topology>
    </subcellularLocation>
</comment>
<dbReference type="SMART" id="SM00382">
    <property type="entry name" value="AAA"/>
    <property type="match status" value="1"/>
</dbReference>
<evidence type="ECO:0000256" key="2">
    <source>
        <dbReference type="ARBA" id="ARBA00022692"/>
    </source>
</evidence>
<dbReference type="GO" id="GO:0005524">
    <property type="term" value="F:ATP binding"/>
    <property type="evidence" value="ECO:0007669"/>
    <property type="project" value="UniProtKB-KW"/>
</dbReference>
<protein>
    <submittedName>
        <fullName evidence="10">ATP-binding cassette domain-containing protein</fullName>
    </submittedName>
</protein>
<dbReference type="InterPro" id="IPR003439">
    <property type="entry name" value="ABC_transporter-like_ATP-bd"/>
</dbReference>
<keyword evidence="5 7" id="KW-1133">Transmembrane helix</keyword>
<evidence type="ECO:0000256" key="1">
    <source>
        <dbReference type="ARBA" id="ARBA00004651"/>
    </source>
</evidence>
<dbReference type="PROSITE" id="PS00211">
    <property type="entry name" value="ABC_TRANSPORTER_1"/>
    <property type="match status" value="1"/>
</dbReference>
<dbReference type="RefSeq" id="WP_023848742.1">
    <property type="nucleotide sequence ID" value="NZ_CP047166.1"/>
</dbReference>
<evidence type="ECO:0000256" key="7">
    <source>
        <dbReference type="SAM" id="Phobius"/>
    </source>
</evidence>
<name>A0ABX7FEW9_9RHOB</name>
<feature type="domain" description="ABC transmembrane type-1" evidence="9">
    <location>
        <begin position="39"/>
        <end position="324"/>
    </location>
</feature>
<gene>
    <name evidence="10" type="ORF">GQA70_19240</name>
</gene>
<evidence type="ECO:0000313" key="11">
    <source>
        <dbReference type="Proteomes" id="UP000596387"/>
    </source>
</evidence>
<keyword evidence="3" id="KW-0547">Nucleotide-binding</keyword>
<feature type="domain" description="ABC transporter" evidence="8">
    <location>
        <begin position="359"/>
        <end position="598"/>
    </location>
</feature>
<evidence type="ECO:0000256" key="4">
    <source>
        <dbReference type="ARBA" id="ARBA00022840"/>
    </source>
</evidence>
<evidence type="ECO:0000259" key="9">
    <source>
        <dbReference type="PROSITE" id="PS50929"/>
    </source>
</evidence>
<feature type="transmembrane region" description="Helical" evidence="7">
    <location>
        <begin position="37"/>
        <end position="58"/>
    </location>
</feature>
<dbReference type="InterPro" id="IPR036640">
    <property type="entry name" value="ABC1_TM_sf"/>
</dbReference>
<evidence type="ECO:0000256" key="6">
    <source>
        <dbReference type="ARBA" id="ARBA00023136"/>
    </source>
</evidence>
<dbReference type="PROSITE" id="PS50893">
    <property type="entry name" value="ABC_TRANSPORTER_2"/>
    <property type="match status" value="1"/>
</dbReference>
<dbReference type="InterPro" id="IPR003593">
    <property type="entry name" value="AAA+_ATPase"/>
</dbReference>
<dbReference type="InterPro" id="IPR011527">
    <property type="entry name" value="ABC1_TM_dom"/>
</dbReference>
<dbReference type="Pfam" id="PF00664">
    <property type="entry name" value="ABC_membrane"/>
    <property type="match status" value="1"/>
</dbReference>
<proteinExistence type="predicted"/>
<keyword evidence="11" id="KW-1185">Reference proteome</keyword>
<reference evidence="10 11" key="1">
    <citation type="submission" date="2019-12" db="EMBL/GenBank/DDBJ databases">
        <title>Complete Genome Sequence of a Quorum-Sensing Bacterium,Rhodobacteraceae bacterium C31, Isolated from a marine microalgae symbiotic bacteria.</title>
        <authorList>
            <person name="Zhang Y."/>
        </authorList>
    </citation>
    <scope>NUCLEOTIDE SEQUENCE [LARGE SCALE GENOMIC DNA]</scope>
    <source>
        <strain evidence="10 11">C31</strain>
    </source>
</reference>
<evidence type="ECO:0000259" key="8">
    <source>
        <dbReference type="PROSITE" id="PS50893"/>
    </source>
</evidence>
<dbReference type="PANTHER" id="PTHR24221:SF203">
    <property type="entry name" value="ATP-BINDING_PERMEASE FUSION ABC TRANSPORTER-RELATED"/>
    <property type="match status" value="1"/>
</dbReference>
<feature type="transmembrane region" description="Helical" evidence="7">
    <location>
        <begin position="78"/>
        <end position="99"/>
    </location>
</feature>
<dbReference type="Proteomes" id="UP000596387">
    <property type="component" value="Chromosome"/>
</dbReference>
<dbReference type="EMBL" id="CP047166">
    <property type="protein sequence ID" value="QRF68258.1"/>
    <property type="molecule type" value="Genomic_DNA"/>
</dbReference>
<dbReference type="InterPro" id="IPR017871">
    <property type="entry name" value="ABC_transporter-like_CS"/>
</dbReference>
<dbReference type="Pfam" id="PF00005">
    <property type="entry name" value="ABC_tran"/>
    <property type="match status" value="1"/>
</dbReference>
<dbReference type="PROSITE" id="PS50929">
    <property type="entry name" value="ABC_TM1F"/>
    <property type="match status" value="1"/>
</dbReference>
<dbReference type="PANTHER" id="PTHR24221">
    <property type="entry name" value="ATP-BINDING CASSETTE SUB-FAMILY B"/>
    <property type="match status" value="1"/>
</dbReference>